<dbReference type="Pfam" id="PF03900">
    <property type="entry name" value="Porphobil_deamC"/>
    <property type="match status" value="1"/>
</dbReference>
<name>A0A1Y1WEC4_9FUNG</name>
<dbReference type="STRING" id="61395.A0A1Y1WEC4"/>
<dbReference type="AlphaFoldDB" id="A0A1Y1WEC4"/>
<dbReference type="GeneID" id="63805800"/>
<protein>
    <recommendedName>
        <fullName evidence="6">Porphobilinogen deaminase</fullName>
        <ecNumber evidence="5">2.5.1.61</ecNumber>
    </recommendedName>
    <alternativeName>
        <fullName evidence="11">Hydroxymethylbilane synthase</fullName>
    </alternativeName>
    <alternativeName>
        <fullName evidence="10">Pre-uroporphyrinogen synthase</fullName>
    </alternativeName>
</protein>
<dbReference type="CDD" id="cd13645">
    <property type="entry name" value="PBP2_HuPBGD_like"/>
    <property type="match status" value="1"/>
</dbReference>
<dbReference type="GO" id="GO:0004418">
    <property type="term" value="F:hydroxymethylbilane synthase activity"/>
    <property type="evidence" value="ECO:0007669"/>
    <property type="project" value="UniProtKB-EC"/>
</dbReference>
<evidence type="ECO:0000256" key="8">
    <source>
        <dbReference type="ARBA" id="ARBA00023133"/>
    </source>
</evidence>
<keyword evidence="8" id="KW-0350">Heme biosynthesis</keyword>
<evidence type="ECO:0000313" key="14">
    <source>
        <dbReference type="EMBL" id="ORX71867.1"/>
    </source>
</evidence>
<evidence type="ECO:0000259" key="12">
    <source>
        <dbReference type="Pfam" id="PF01379"/>
    </source>
</evidence>
<dbReference type="PROSITE" id="PS00533">
    <property type="entry name" value="PORPHOBILINOGEN_DEAM"/>
    <property type="match status" value="1"/>
</dbReference>
<evidence type="ECO:0000259" key="13">
    <source>
        <dbReference type="Pfam" id="PF03900"/>
    </source>
</evidence>
<reference evidence="14 15" key="1">
    <citation type="submission" date="2016-07" db="EMBL/GenBank/DDBJ databases">
        <title>Pervasive Adenine N6-methylation of Active Genes in Fungi.</title>
        <authorList>
            <consortium name="DOE Joint Genome Institute"/>
            <person name="Mondo S.J."/>
            <person name="Dannebaum R.O."/>
            <person name="Kuo R.C."/>
            <person name="Labutti K."/>
            <person name="Haridas S."/>
            <person name="Kuo A."/>
            <person name="Salamov A."/>
            <person name="Ahrendt S.R."/>
            <person name="Lipzen A."/>
            <person name="Sullivan W."/>
            <person name="Andreopoulos W.B."/>
            <person name="Clum A."/>
            <person name="Lindquist E."/>
            <person name="Daum C."/>
            <person name="Ramamoorthy G.K."/>
            <person name="Gryganskyi A."/>
            <person name="Culley D."/>
            <person name="Magnuson J.K."/>
            <person name="James T.Y."/>
            <person name="O'Malley M.A."/>
            <person name="Stajich J.E."/>
            <person name="Spatafora J.W."/>
            <person name="Visel A."/>
            <person name="Grigoriev I.V."/>
        </authorList>
    </citation>
    <scope>NUCLEOTIDE SEQUENCE [LARGE SCALE GENOMIC DNA]</scope>
    <source>
        <strain evidence="14 15">ATCC 12442</strain>
    </source>
</reference>
<comment type="caution">
    <text evidence="14">The sequence shown here is derived from an EMBL/GenBank/DDBJ whole genome shotgun (WGS) entry which is preliminary data.</text>
</comment>
<dbReference type="InterPro" id="IPR000860">
    <property type="entry name" value="HemC"/>
</dbReference>
<evidence type="ECO:0000256" key="7">
    <source>
        <dbReference type="ARBA" id="ARBA00022679"/>
    </source>
</evidence>
<dbReference type="Pfam" id="PF01379">
    <property type="entry name" value="Porphobil_deam"/>
    <property type="match status" value="1"/>
</dbReference>
<evidence type="ECO:0000256" key="3">
    <source>
        <dbReference type="ARBA" id="ARBA00004735"/>
    </source>
</evidence>
<dbReference type="EMBL" id="MCFD01000003">
    <property type="protein sequence ID" value="ORX71867.1"/>
    <property type="molecule type" value="Genomic_DNA"/>
</dbReference>
<dbReference type="Proteomes" id="UP000193922">
    <property type="component" value="Unassembled WGS sequence"/>
</dbReference>
<evidence type="ECO:0000256" key="11">
    <source>
        <dbReference type="ARBA" id="ARBA00033064"/>
    </source>
</evidence>
<dbReference type="SUPFAM" id="SSF53850">
    <property type="entry name" value="Periplasmic binding protein-like II"/>
    <property type="match status" value="1"/>
</dbReference>
<feature type="domain" description="Porphobilinogen deaminase N-terminal" evidence="12">
    <location>
        <begin position="11"/>
        <end position="221"/>
    </location>
</feature>
<dbReference type="FunFam" id="3.40.190.10:FF:000004">
    <property type="entry name" value="Porphobilinogen deaminase"/>
    <property type="match status" value="1"/>
</dbReference>
<gene>
    <name evidence="14" type="ORF">DL89DRAFT_274190</name>
</gene>
<organism evidence="14 15">
    <name type="scientific">Linderina pennispora</name>
    <dbReference type="NCBI Taxonomy" id="61395"/>
    <lineage>
        <taxon>Eukaryota</taxon>
        <taxon>Fungi</taxon>
        <taxon>Fungi incertae sedis</taxon>
        <taxon>Zoopagomycota</taxon>
        <taxon>Kickxellomycotina</taxon>
        <taxon>Kickxellomycetes</taxon>
        <taxon>Kickxellales</taxon>
        <taxon>Kickxellaceae</taxon>
        <taxon>Linderina</taxon>
    </lineage>
</organism>
<sequence>MPTTTDIQPVLRVGSRDSKLALVQTEHVIDLIKASHAGVTTELETMKTIGDKILDVAMNKIGDKGLFTKELELALDAKAIDVVVHSLKDMPTALPENMQLVAITEREDPRDALIMSQKNRGKVLKDLAPGSVIGTGSVRRVAQLRRLYPHLEFKDVRGNLNTRLAKLDAEDSPYEALILAVAGIKRLGFSDRISQPLDELLHAVGQGALGIEIRADDTQTLEYVKCLNHRPTRLACLAERELMRALEGGCSVPIGVRTTWSQDRLLLKAIVASPDGKKAVEAEQTASVLGGSDEEEDARAVKLGRELSVAMREKGAGEILDAIEH</sequence>
<dbReference type="SUPFAM" id="SSF54782">
    <property type="entry name" value="Porphobilinogen deaminase (hydroxymethylbilane synthase), C-terminal domain"/>
    <property type="match status" value="1"/>
</dbReference>
<evidence type="ECO:0000256" key="4">
    <source>
        <dbReference type="ARBA" id="ARBA00005638"/>
    </source>
</evidence>
<dbReference type="FunFam" id="3.30.160.40:FF:000002">
    <property type="entry name" value="Porphobilinogen deaminase"/>
    <property type="match status" value="1"/>
</dbReference>
<dbReference type="GO" id="GO:0005737">
    <property type="term" value="C:cytoplasm"/>
    <property type="evidence" value="ECO:0007669"/>
    <property type="project" value="TreeGrafter"/>
</dbReference>
<dbReference type="PANTHER" id="PTHR11557">
    <property type="entry name" value="PORPHOBILINOGEN DEAMINASE"/>
    <property type="match status" value="1"/>
</dbReference>
<evidence type="ECO:0000256" key="2">
    <source>
        <dbReference type="ARBA" id="ARBA00002869"/>
    </source>
</evidence>
<evidence type="ECO:0000256" key="1">
    <source>
        <dbReference type="ARBA" id="ARBA00001916"/>
    </source>
</evidence>
<dbReference type="NCBIfam" id="TIGR00212">
    <property type="entry name" value="hemC"/>
    <property type="match status" value="1"/>
</dbReference>
<dbReference type="InterPro" id="IPR036803">
    <property type="entry name" value="Porphobilinogen_deaminase_C_sf"/>
</dbReference>
<dbReference type="RefSeq" id="XP_040745291.1">
    <property type="nucleotide sequence ID" value="XM_040889152.1"/>
</dbReference>
<dbReference type="InterPro" id="IPR022418">
    <property type="entry name" value="Porphobilinogen_deaminase_C"/>
</dbReference>
<dbReference type="FunFam" id="3.40.190.10:FF:000005">
    <property type="entry name" value="Porphobilinogen deaminase"/>
    <property type="match status" value="1"/>
</dbReference>
<dbReference type="PANTHER" id="PTHR11557:SF0">
    <property type="entry name" value="PORPHOBILINOGEN DEAMINASE"/>
    <property type="match status" value="1"/>
</dbReference>
<comment type="pathway">
    <text evidence="3">Porphyrin-containing compound metabolism; protoporphyrin-IX biosynthesis; coproporphyrinogen-III from 5-aminolevulinate: step 2/4.</text>
</comment>
<dbReference type="InterPro" id="IPR022417">
    <property type="entry name" value="Porphobilin_deaminase_N"/>
</dbReference>
<keyword evidence="9" id="KW-0627">Porphyrin biosynthesis</keyword>
<dbReference type="InterPro" id="IPR022419">
    <property type="entry name" value="Porphobilin_deaminase_cofac_BS"/>
</dbReference>
<dbReference type="GO" id="GO:0006782">
    <property type="term" value="P:protoporphyrinogen IX biosynthetic process"/>
    <property type="evidence" value="ECO:0007669"/>
    <property type="project" value="UniProtKB-UniPathway"/>
</dbReference>
<evidence type="ECO:0000313" key="15">
    <source>
        <dbReference type="Proteomes" id="UP000193922"/>
    </source>
</evidence>
<dbReference type="Gene3D" id="3.40.190.10">
    <property type="entry name" value="Periplasmic binding protein-like II"/>
    <property type="match status" value="2"/>
</dbReference>
<dbReference type="UniPathway" id="UPA00251">
    <property type="reaction ID" value="UER00319"/>
</dbReference>
<evidence type="ECO:0000256" key="6">
    <source>
        <dbReference type="ARBA" id="ARBA00016519"/>
    </source>
</evidence>
<dbReference type="HAMAP" id="MF_00260">
    <property type="entry name" value="Porphobil_deam"/>
    <property type="match status" value="1"/>
</dbReference>
<keyword evidence="15" id="KW-1185">Reference proteome</keyword>
<comment type="cofactor">
    <cofactor evidence="1">
        <name>dipyrromethane</name>
        <dbReference type="ChEBI" id="CHEBI:60342"/>
    </cofactor>
</comment>
<dbReference type="EC" id="2.5.1.61" evidence="5"/>
<comment type="similarity">
    <text evidence="4">Belongs to the HMBS family.</text>
</comment>
<dbReference type="OrthoDB" id="564646at2759"/>
<evidence type="ECO:0000256" key="5">
    <source>
        <dbReference type="ARBA" id="ARBA00012655"/>
    </source>
</evidence>
<evidence type="ECO:0000256" key="10">
    <source>
        <dbReference type="ARBA" id="ARBA00030685"/>
    </source>
</evidence>
<dbReference type="PIRSF" id="PIRSF001438">
    <property type="entry name" value="4pyrrol_synth_OHMeBilane_synth"/>
    <property type="match status" value="1"/>
</dbReference>
<feature type="domain" description="Porphobilinogen deaminase C-terminal" evidence="13">
    <location>
        <begin position="234"/>
        <end position="311"/>
    </location>
</feature>
<dbReference type="PRINTS" id="PR00151">
    <property type="entry name" value="PORPHBDMNASE"/>
</dbReference>
<accession>A0A1Y1WEC4</accession>
<keyword evidence="7" id="KW-0808">Transferase</keyword>
<comment type="function">
    <text evidence="2">Tetrapolymerization of the monopyrrole PBG into the hydroxymethylbilane pre-uroporphyrinogen in several discrete steps.</text>
</comment>
<proteinExistence type="inferred from homology"/>
<dbReference type="Gene3D" id="3.30.160.40">
    <property type="entry name" value="Porphobilinogen deaminase, C-terminal domain"/>
    <property type="match status" value="1"/>
</dbReference>
<evidence type="ECO:0000256" key="9">
    <source>
        <dbReference type="ARBA" id="ARBA00023244"/>
    </source>
</evidence>